<dbReference type="InterPro" id="IPR023198">
    <property type="entry name" value="PGP-like_dom2"/>
</dbReference>
<dbReference type="GO" id="GO:0016791">
    <property type="term" value="F:phosphatase activity"/>
    <property type="evidence" value="ECO:0007669"/>
    <property type="project" value="TreeGrafter"/>
</dbReference>
<dbReference type="SFLD" id="SFLDG01135">
    <property type="entry name" value="C1.5.6:_HAD__Beta-PGM__Phospha"/>
    <property type="match status" value="1"/>
</dbReference>
<dbReference type="PANTHER" id="PTHR18901:SF38">
    <property type="entry name" value="PSEUDOURIDINE-5'-PHOSPHATASE"/>
    <property type="match status" value="1"/>
</dbReference>
<dbReference type="InterPro" id="IPR023214">
    <property type="entry name" value="HAD_sf"/>
</dbReference>
<dbReference type="STRING" id="1797714.A3D04_03975"/>
<evidence type="ECO:0000313" key="2">
    <source>
        <dbReference type="Proteomes" id="UP000177369"/>
    </source>
</evidence>
<dbReference type="Pfam" id="PF13419">
    <property type="entry name" value="HAD_2"/>
    <property type="match status" value="1"/>
</dbReference>
<dbReference type="EMBL" id="MFBD01000004">
    <property type="protein sequence ID" value="OGD89400.1"/>
    <property type="molecule type" value="Genomic_DNA"/>
</dbReference>
<dbReference type="Gene3D" id="3.40.50.1000">
    <property type="entry name" value="HAD superfamily/HAD-like"/>
    <property type="match status" value="1"/>
</dbReference>
<accession>A0A1F5GC23</accession>
<proteinExistence type="predicted"/>
<comment type="caution">
    <text evidence="1">The sequence shown here is derived from an EMBL/GenBank/DDBJ whole genome shotgun (WGS) entry which is preliminary data.</text>
</comment>
<gene>
    <name evidence="1" type="ORF">A3D04_03975</name>
</gene>
<organism evidence="1 2">
    <name type="scientific">Candidatus Curtissbacteria bacterium RIFCSPHIGHO2_02_FULL_40_16b</name>
    <dbReference type="NCBI Taxonomy" id="1797714"/>
    <lineage>
        <taxon>Bacteria</taxon>
        <taxon>Candidatus Curtissiibacteriota</taxon>
    </lineage>
</organism>
<protein>
    <recommendedName>
        <fullName evidence="3">HAD family hydrolase</fullName>
    </recommendedName>
</protein>
<name>A0A1F5GC23_9BACT</name>
<reference evidence="1 2" key="1">
    <citation type="journal article" date="2016" name="Nat. Commun.">
        <title>Thousands of microbial genomes shed light on interconnected biogeochemical processes in an aquifer system.</title>
        <authorList>
            <person name="Anantharaman K."/>
            <person name="Brown C.T."/>
            <person name="Hug L.A."/>
            <person name="Sharon I."/>
            <person name="Castelle C.J."/>
            <person name="Probst A.J."/>
            <person name="Thomas B.C."/>
            <person name="Singh A."/>
            <person name="Wilkins M.J."/>
            <person name="Karaoz U."/>
            <person name="Brodie E.L."/>
            <person name="Williams K.H."/>
            <person name="Hubbard S.S."/>
            <person name="Banfield J.F."/>
        </authorList>
    </citation>
    <scope>NUCLEOTIDE SEQUENCE [LARGE SCALE GENOMIC DNA]</scope>
</reference>
<dbReference type="Proteomes" id="UP000177369">
    <property type="component" value="Unassembled WGS sequence"/>
</dbReference>
<dbReference type="SUPFAM" id="SSF56784">
    <property type="entry name" value="HAD-like"/>
    <property type="match status" value="1"/>
</dbReference>
<dbReference type="Gene3D" id="1.10.150.240">
    <property type="entry name" value="Putative phosphatase, domain 2"/>
    <property type="match status" value="1"/>
</dbReference>
<sequence length="213" mass="24346">MIKAVIFDLEGVIVDSERHWDKSDTKFLKNHGIKYDSKRIKPLLMGKNLHEGVKILQGIYDLRGEVEDLVQERRDIIINLYPTTNFIPGFKCFFNKVKKLYSTGVATSIERRFLEIIDNKLGISNLFNNHVYSIADIGFTSKPNPDIFLFVADKIKTKPEECLILEDSPNGIEAAKRAGMKCIALTTSTDRKRLKGADFIVDSYSQIELNRFL</sequence>
<dbReference type="SFLD" id="SFLDG01129">
    <property type="entry name" value="C1.5:_HAD__Beta-PGM__Phosphata"/>
    <property type="match status" value="1"/>
</dbReference>
<dbReference type="InterPro" id="IPR036412">
    <property type="entry name" value="HAD-like_sf"/>
</dbReference>
<evidence type="ECO:0000313" key="1">
    <source>
        <dbReference type="EMBL" id="OGD89400.1"/>
    </source>
</evidence>
<dbReference type="AlphaFoldDB" id="A0A1F5GC23"/>
<dbReference type="InterPro" id="IPR006439">
    <property type="entry name" value="HAD-SF_hydro_IA"/>
</dbReference>
<dbReference type="InterPro" id="IPR041492">
    <property type="entry name" value="HAD_2"/>
</dbReference>
<dbReference type="NCBIfam" id="TIGR01509">
    <property type="entry name" value="HAD-SF-IA-v3"/>
    <property type="match status" value="1"/>
</dbReference>
<dbReference type="SFLD" id="SFLDS00003">
    <property type="entry name" value="Haloacid_Dehalogenase"/>
    <property type="match status" value="1"/>
</dbReference>
<evidence type="ECO:0008006" key="3">
    <source>
        <dbReference type="Google" id="ProtNLM"/>
    </source>
</evidence>
<dbReference type="PANTHER" id="PTHR18901">
    <property type="entry name" value="2-DEOXYGLUCOSE-6-PHOSPHATE PHOSPHATASE 2"/>
    <property type="match status" value="1"/>
</dbReference>